<evidence type="ECO:0000313" key="3">
    <source>
        <dbReference type="Proteomes" id="UP001190700"/>
    </source>
</evidence>
<protein>
    <submittedName>
        <fullName evidence="2">Uncharacterized protein</fullName>
    </submittedName>
</protein>
<proteinExistence type="predicted"/>
<dbReference type="EMBL" id="LGRX02006780">
    <property type="protein sequence ID" value="KAK3276073.1"/>
    <property type="molecule type" value="Genomic_DNA"/>
</dbReference>
<organism evidence="2 3">
    <name type="scientific">Cymbomonas tetramitiformis</name>
    <dbReference type="NCBI Taxonomy" id="36881"/>
    <lineage>
        <taxon>Eukaryota</taxon>
        <taxon>Viridiplantae</taxon>
        <taxon>Chlorophyta</taxon>
        <taxon>Pyramimonadophyceae</taxon>
        <taxon>Pyramimonadales</taxon>
        <taxon>Pyramimonadaceae</taxon>
        <taxon>Cymbomonas</taxon>
    </lineage>
</organism>
<dbReference type="Proteomes" id="UP001190700">
    <property type="component" value="Unassembled WGS sequence"/>
</dbReference>
<keyword evidence="3" id="KW-1185">Reference proteome</keyword>
<evidence type="ECO:0000256" key="1">
    <source>
        <dbReference type="SAM" id="MobiDB-lite"/>
    </source>
</evidence>
<sequence length="166" mass="17952">MRRDCLLWYEDLTPGGLDAGVQLLPSIPATRWSRVGDLRSSFGDGEGCWVAASSARLALMLHGVISDGYFALQRRLLLQIRVLHGLRPPLQQLLLSTTWSSRVRLRSAHLKAPPEPMGAAAAGGPLLLALRCCKSRHSPLAAEKASPTELAAARIRARRQQSSPGG</sequence>
<reference evidence="2 3" key="1">
    <citation type="journal article" date="2015" name="Genome Biol. Evol.">
        <title>Comparative Genomics of a Bacterivorous Green Alga Reveals Evolutionary Causalities and Consequences of Phago-Mixotrophic Mode of Nutrition.</title>
        <authorList>
            <person name="Burns J.A."/>
            <person name="Paasch A."/>
            <person name="Narechania A."/>
            <person name="Kim E."/>
        </authorList>
    </citation>
    <scope>NUCLEOTIDE SEQUENCE [LARGE SCALE GENOMIC DNA]</scope>
    <source>
        <strain evidence="2 3">PLY_AMNH</strain>
    </source>
</reference>
<evidence type="ECO:0000313" key="2">
    <source>
        <dbReference type="EMBL" id="KAK3276073.1"/>
    </source>
</evidence>
<dbReference type="AlphaFoldDB" id="A0AAE0GDK4"/>
<accession>A0AAE0GDK4</accession>
<name>A0AAE0GDK4_9CHLO</name>
<feature type="region of interest" description="Disordered" evidence="1">
    <location>
        <begin position="141"/>
        <end position="166"/>
    </location>
</feature>
<comment type="caution">
    <text evidence="2">The sequence shown here is derived from an EMBL/GenBank/DDBJ whole genome shotgun (WGS) entry which is preliminary data.</text>
</comment>
<gene>
    <name evidence="2" type="ORF">CYMTET_15834</name>
</gene>